<gene>
    <name evidence="6" type="primary">METTL13_1</name>
    <name evidence="6" type="ORF">GWK47_030961</name>
</gene>
<feature type="domain" description="Methyltransferase" evidence="5">
    <location>
        <begin position="43"/>
        <end position="118"/>
    </location>
</feature>
<proteinExistence type="inferred from homology"/>
<dbReference type="OrthoDB" id="411785at2759"/>
<dbReference type="GO" id="GO:0032259">
    <property type="term" value="P:methylation"/>
    <property type="evidence" value="ECO:0007669"/>
    <property type="project" value="UniProtKB-KW"/>
</dbReference>
<dbReference type="EMBL" id="JACEEZ010001513">
    <property type="protein sequence ID" value="KAG0729128.1"/>
    <property type="molecule type" value="Genomic_DNA"/>
</dbReference>
<comment type="similarity">
    <text evidence="1">Belongs to the methyltransferase superfamily.</text>
</comment>
<dbReference type="PANTHER" id="PTHR12176">
    <property type="entry name" value="SAM-DEPENDENT METHYLTRANSFERASE SUPERFAMILY PROTEIN"/>
    <property type="match status" value="1"/>
</dbReference>
<evidence type="ECO:0000256" key="3">
    <source>
        <dbReference type="ARBA" id="ARBA00022679"/>
    </source>
</evidence>
<dbReference type="GO" id="GO:0008168">
    <property type="term" value="F:methyltransferase activity"/>
    <property type="evidence" value="ECO:0007669"/>
    <property type="project" value="UniProtKB-KW"/>
</dbReference>
<dbReference type="CDD" id="cd02440">
    <property type="entry name" value="AdoMet_MTases"/>
    <property type="match status" value="1"/>
</dbReference>
<evidence type="ECO:0000256" key="1">
    <source>
        <dbReference type="ARBA" id="ARBA00008361"/>
    </source>
</evidence>
<evidence type="ECO:0000256" key="4">
    <source>
        <dbReference type="ARBA" id="ARBA00023268"/>
    </source>
</evidence>
<dbReference type="Pfam" id="PF13649">
    <property type="entry name" value="Methyltransf_25"/>
    <property type="match status" value="1"/>
</dbReference>
<keyword evidence="7" id="KW-1185">Reference proteome</keyword>
<dbReference type="SUPFAM" id="SSF53335">
    <property type="entry name" value="S-adenosyl-L-methionine-dependent methyltransferases"/>
    <property type="match status" value="1"/>
</dbReference>
<dbReference type="InterPro" id="IPR051419">
    <property type="entry name" value="Lys/N-term_MeTrsfase_sf"/>
</dbReference>
<protein>
    <submittedName>
        <fullName evidence="6">Methyltransferase-like protein 13</fullName>
    </submittedName>
</protein>
<dbReference type="PANTHER" id="PTHR12176:SF78">
    <property type="entry name" value="EEF1A LYSINE AND N-TERMINAL METHYLTRANSFERASE"/>
    <property type="match status" value="1"/>
</dbReference>
<evidence type="ECO:0000313" key="7">
    <source>
        <dbReference type="Proteomes" id="UP000770661"/>
    </source>
</evidence>
<keyword evidence="2 6" id="KW-0489">Methyltransferase</keyword>
<sequence>MWRQRMEGKSSLTWYKGKTTPKYGEYTELCGLLHKYMRPTDAILVAGCGNSTLSADLYRVGYSQITSVDNSEVVIRQMRDKYKQQCPKMEWLKMDLSAMDFEDGSFSCVLDKAALDALMTDASLPVIEFIDKYLNVTLNQGSPLKHVCTGCVVKVSLWPPPLYVTFQTGFRQ</sequence>
<dbReference type="AlphaFoldDB" id="A0A8J4YJ81"/>
<evidence type="ECO:0000313" key="6">
    <source>
        <dbReference type="EMBL" id="KAG0729128.1"/>
    </source>
</evidence>
<evidence type="ECO:0000259" key="5">
    <source>
        <dbReference type="Pfam" id="PF13649"/>
    </source>
</evidence>
<accession>A0A8J4YJ81</accession>
<organism evidence="6 7">
    <name type="scientific">Chionoecetes opilio</name>
    <name type="common">Atlantic snow crab</name>
    <name type="synonym">Cancer opilio</name>
    <dbReference type="NCBI Taxonomy" id="41210"/>
    <lineage>
        <taxon>Eukaryota</taxon>
        <taxon>Metazoa</taxon>
        <taxon>Ecdysozoa</taxon>
        <taxon>Arthropoda</taxon>
        <taxon>Crustacea</taxon>
        <taxon>Multicrustacea</taxon>
        <taxon>Malacostraca</taxon>
        <taxon>Eumalacostraca</taxon>
        <taxon>Eucarida</taxon>
        <taxon>Decapoda</taxon>
        <taxon>Pleocyemata</taxon>
        <taxon>Brachyura</taxon>
        <taxon>Eubrachyura</taxon>
        <taxon>Majoidea</taxon>
        <taxon>Majidae</taxon>
        <taxon>Chionoecetes</taxon>
    </lineage>
</organism>
<evidence type="ECO:0000256" key="2">
    <source>
        <dbReference type="ARBA" id="ARBA00022603"/>
    </source>
</evidence>
<keyword evidence="4" id="KW-0511">Multifunctional enzyme</keyword>
<dbReference type="InterPro" id="IPR029063">
    <property type="entry name" value="SAM-dependent_MTases_sf"/>
</dbReference>
<reference evidence="6" key="1">
    <citation type="submission" date="2020-07" db="EMBL/GenBank/DDBJ databases">
        <title>The High-quality genome of the commercially important snow crab, Chionoecetes opilio.</title>
        <authorList>
            <person name="Jeong J.-H."/>
            <person name="Ryu S."/>
        </authorList>
    </citation>
    <scope>NUCLEOTIDE SEQUENCE</scope>
    <source>
        <strain evidence="6">MADBK_172401_WGS</strain>
        <tissue evidence="6">Digestive gland</tissue>
    </source>
</reference>
<dbReference type="Proteomes" id="UP000770661">
    <property type="component" value="Unassembled WGS sequence"/>
</dbReference>
<name>A0A8J4YJ81_CHIOP</name>
<comment type="caution">
    <text evidence="6">The sequence shown here is derived from an EMBL/GenBank/DDBJ whole genome shotgun (WGS) entry which is preliminary data.</text>
</comment>
<dbReference type="Gene3D" id="3.40.50.150">
    <property type="entry name" value="Vaccinia Virus protein VP39"/>
    <property type="match status" value="1"/>
</dbReference>
<keyword evidence="3" id="KW-0808">Transferase</keyword>
<dbReference type="InterPro" id="IPR041698">
    <property type="entry name" value="Methyltransf_25"/>
</dbReference>